<feature type="transmembrane region" description="Helical" evidence="5">
    <location>
        <begin position="155"/>
        <end position="175"/>
    </location>
</feature>
<evidence type="ECO:0000256" key="5">
    <source>
        <dbReference type="SAM" id="Phobius"/>
    </source>
</evidence>
<gene>
    <name evidence="7" type="ORF">CRH09_24625</name>
</gene>
<dbReference type="PANTHER" id="PTHR11360:SF284">
    <property type="entry name" value="EG:103B4.3 PROTEIN-RELATED"/>
    <property type="match status" value="1"/>
</dbReference>
<dbReference type="Pfam" id="PF07690">
    <property type="entry name" value="MFS_1"/>
    <property type="match status" value="1"/>
</dbReference>
<dbReference type="EMBL" id="CP023778">
    <property type="protein sequence ID" value="ATL68890.1"/>
    <property type="molecule type" value="Genomic_DNA"/>
</dbReference>
<dbReference type="KEGG" id="ntp:CRH09_24625"/>
<feature type="transmembrane region" description="Helical" evidence="5">
    <location>
        <begin position="187"/>
        <end position="211"/>
    </location>
</feature>
<evidence type="ECO:0000259" key="6">
    <source>
        <dbReference type="PROSITE" id="PS50850"/>
    </source>
</evidence>
<feature type="transmembrane region" description="Helical" evidence="5">
    <location>
        <begin position="217"/>
        <end position="239"/>
    </location>
</feature>
<feature type="transmembrane region" description="Helical" evidence="5">
    <location>
        <begin position="442"/>
        <end position="461"/>
    </location>
</feature>
<dbReference type="PROSITE" id="PS50850">
    <property type="entry name" value="MFS"/>
    <property type="match status" value="1"/>
</dbReference>
<feature type="transmembrane region" description="Helical" evidence="5">
    <location>
        <begin position="61"/>
        <end position="78"/>
    </location>
</feature>
<dbReference type="GO" id="GO:0022857">
    <property type="term" value="F:transmembrane transporter activity"/>
    <property type="evidence" value="ECO:0007669"/>
    <property type="project" value="InterPro"/>
</dbReference>
<sequence>MPSSSGSYCPPTGWPDLDGLWHSGHSSGNRISCTIPRVTELQDPSPPRESVVVAAPRVHPAWYVAVVGFIALIGAGGFRSVPSVLMDPLHAEFGWSHGTIGAAVSLNMVLYGVISPFAAALMDRFGIRRVVACALVLVAAGAGLTVFMTRPWQLMATWGLLVGLGVGSMSMPFVATITGRWFVRHRGLVTGVLTAAGATGQLVFLPLISALAQAHGWRVPSLVVAATALAVVPLVLLFIRDFPSDVGVRAYGAEPGSTVGVRRVIRGGAARAVTVLARVVRTPQFWLLAGGFMVCGATTNGLVGTHFVSAAHDHGMPPTTAAGLLATVGIFDVAGTVASGWLTDRLDSRFLLVGYYTLRGLSLLILPSLFAADTRPSMWVFIIFYGLDWIATVPPTVALCRKHFGDDGPVAFGWVFASHQIGAALAATGAGVIRDMQGSYDLAWYIAGGLCAIAAVMSGLIRVRSRSAVDGAVVA</sequence>
<reference evidence="7 8" key="1">
    <citation type="submission" date="2017-10" db="EMBL/GenBank/DDBJ databases">
        <title>Comparative genomics between pathogenic Norcardia.</title>
        <authorList>
            <person name="Zeng L."/>
        </authorList>
    </citation>
    <scope>NUCLEOTIDE SEQUENCE [LARGE SCALE GENOMIC DNA]</scope>
    <source>
        <strain evidence="7 8">NC_YFY_NT001</strain>
    </source>
</reference>
<comment type="subcellular location">
    <subcellularLocation>
        <location evidence="1">Cell membrane</location>
        <topology evidence="1">Multi-pass membrane protein</topology>
    </subcellularLocation>
</comment>
<evidence type="ECO:0000256" key="2">
    <source>
        <dbReference type="ARBA" id="ARBA00022692"/>
    </source>
</evidence>
<dbReference type="InterPro" id="IPR050327">
    <property type="entry name" value="Proton-linked_MCT"/>
</dbReference>
<feature type="transmembrane region" description="Helical" evidence="5">
    <location>
        <begin position="130"/>
        <end position="149"/>
    </location>
</feature>
<keyword evidence="2 5" id="KW-0812">Transmembrane</keyword>
<dbReference type="Gene3D" id="1.20.1250.20">
    <property type="entry name" value="MFS general substrate transporter like domains"/>
    <property type="match status" value="2"/>
</dbReference>
<feature type="transmembrane region" description="Helical" evidence="5">
    <location>
        <begin position="321"/>
        <end position="343"/>
    </location>
</feature>
<feature type="transmembrane region" description="Helical" evidence="5">
    <location>
        <begin position="285"/>
        <end position="309"/>
    </location>
</feature>
<feature type="transmembrane region" description="Helical" evidence="5">
    <location>
        <begin position="378"/>
        <end position="399"/>
    </location>
</feature>
<dbReference type="InterPro" id="IPR036259">
    <property type="entry name" value="MFS_trans_sf"/>
</dbReference>
<dbReference type="InterPro" id="IPR011701">
    <property type="entry name" value="MFS"/>
</dbReference>
<accession>A0A291RNL8</accession>
<dbReference type="SUPFAM" id="SSF103473">
    <property type="entry name" value="MFS general substrate transporter"/>
    <property type="match status" value="1"/>
</dbReference>
<feature type="transmembrane region" description="Helical" evidence="5">
    <location>
        <begin position="411"/>
        <end position="430"/>
    </location>
</feature>
<feature type="transmembrane region" description="Helical" evidence="5">
    <location>
        <begin position="98"/>
        <end position="118"/>
    </location>
</feature>
<protein>
    <submittedName>
        <fullName evidence="7">MFS transporter</fullName>
    </submittedName>
</protein>
<keyword evidence="4 5" id="KW-0472">Membrane</keyword>
<dbReference type="AlphaFoldDB" id="A0A291RNL8"/>
<evidence type="ECO:0000256" key="4">
    <source>
        <dbReference type="ARBA" id="ARBA00023136"/>
    </source>
</evidence>
<dbReference type="InterPro" id="IPR020846">
    <property type="entry name" value="MFS_dom"/>
</dbReference>
<name>A0A291RNL8_9NOCA</name>
<organism evidence="7 8">
    <name type="scientific">Nocardia terpenica</name>
    <dbReference type="NCBI Taxonomy" id="455432"/>
    <lineage>
        <taxon>Bacteria</taxon>
        <taxon>Bacillati</taxon>
        <taxon>Actinomycetota</taxon>
        <taxon>Actinomycetes</taxon>
        <taxon>Mycobacteriales</taxon>
        <taxon>Nocardiaceae</taxon>
        <taxon>Nocardia</taxon>
    </lineage>
</organism>
<evidence type="ECO:0000256" key="3">
    <source>
        <dbReference type="ARBA" id="ARBA00022989"/>
    </source>
</evidence>
<dbReference type="Proteomes" id="UP000221961">
    <property type="component" value="Chromosome"/>
</dbReference>
<feature type="domain" description="Major facilitator superfamily (MFS) profile" evidence="6">
    <location>
        <begin position="60"/>
        <end position="466"/>
    </location>
</feature>
<dbReference type="GO" id="GO:0005886">
    <property type="term" value="C:plasma membrane"/>
    <property type="evidence" value="ECO:0007669"/>
    <property type="project" value="UniProtKB-SubCell"/>
</dbReference>
<dbReference type="CDD" id="cd17355">
    <property type="entry name" value="MFS_YcxA_like"/>
    <property type="match status" value="1"/>
</dbReference>
<evidence type="ECO:0000313" key="8">
    <source>
        <dbReference type="Proteomes" id="UP000221961"/>
    </source>
</evidence>
<dbReference type="PANTHER" id="PTHR11360">
    <property type="entry name" value="MONOCARBOXYLATE TRANSPORTER"/>
    <property type="match status" value="1"/>
</dbReference>
<keyword evidence="3 5" id="KW-1133">Transmembrane helix</keyword>
<proteinExistence type="predicted"/>
<feature type="transmembrane region" description="Helical" evidence="5">
    <location>
        <begin position="350"/>
        <end position="372"/>
    </location>
</feature>
<evidence type="ECO:0000313" key="7">
    <source>
        <dbReference type="EMBL" id="ATL68890.1"/>
    </source>
</evidence>
<evidence type="ECO:0000256" key="1">
    <source>
        <dbReference type="ARBA" id="ARBA00004651"/>
    </source>
</evidence>